<comment type="caution">
    <text evidence="2">The sequence shown here is derived from an EMBL/GenBank/DDBJ whole genome shotgun (WGS) entry which is preliminary data.</text>
</comment>
<evidence type="ECO:0000256" key="1">
    <source>
        <dbReference type="SAM" id="Coils"/>
    </source>
</evidence>
<keyword evidence="1" id="KW-0175">Coiled coil</keyword>
<accession>A0A699HMQ6</accession>
<feature type="coiled-coil region" evidence="1">
    <location>
        <begin position="73"/>
        <end position="110"/>
    </location>
</feature>
<protein>
    <submittedName>
        <fullName evidence="2">Uncharacterized protein</fullName>
    </submittedName>
</protein>
<gene>
    <name evidence="2" type="ORF">Tci_421812</name>
</gene>
<reference evidence="2" key="1">
    <citation type="journal article" date="2019" name="Sci. Rep.">
        <title>Draft genome of Tanacetum cinerariifolium, the natural source of mosquito coil.</title>
        <authorList>
            <person name="Yamashiro T."/>
            <person name="Shiraishi A."/>
            <person name="Satake H."/>
            <person name="Nakayama K."/>
        </authorList>
    </citation>
    <scope>NUCLEOTIDE SEQUENCE</scope>
</reference>
<name>A0A699HMQ6_TANCI</name>
<sequence>MKYQALKRKPLTEAQASRNMIVYLKNMAGYKMNYIKGMSNDGIRPLFEKHHNCNQAFINAMNEGIKVPEKEIRQEKEVEVESSEREGKRLEQEIANKQKMKQESEELKKHLQIVPDDDDDDVYVDATPLASKVSIIDYKIHTERNRPYFKIIRVYGNHRLFMSFGTMLKNFDREDLESLWKIIKERFEKIEPKNYSYDYLLNTLNITVKKPNVKANVWKDQKGKYGFAKVKSWKFFDSCGVHCLNLSTTQIFLLVKKMYPLTHFTLDQMVNDVKLEVDDESEMSLKLLRLVRRQLNEGYVPQ</sequence>
<evidence type="ECO:0000313" key="2">
    <source>
        <dbReference type="EMBL" id="GEY49838.1"/>
    </source>
</evidence>
<proteinExistence type="predicted"/>
<organism evidence="2">
    <name type="scientific">Tanacetum cinerariifolium</name>
    <name type="common">Dalmatian daisy</name>
    <name type="synonym">Chrysanthemum cinerariifolium</name>
    <dbReference type="NCBI Taxonomy" id="118510"/>
    <lineage>
        <taxon>Eukaryota</taxon>
        <taxon>Viridiplantae</taxon>
        <taxon>Streptophyta</taxon>
        <taxon>Embryophyta</taxon>
        <taxon>Tracheophyta</taxon>
        <taxon>Spermatophyta</taxon>
        <taxon>Magnoliopsida</taxon>
        <taxon>eudicotyledons</taxon>
        <taxon>Gunneridae</taxon>
        <taxon>Pentapetalae</taxon>
        <taxon>asterids</taxon>
        <taxon>campanulids</taxon>
        <taxon>Asterales</taxon>
        <taxon>Asteraceae</taxon>
        <taxon>Asteroideae</taxon>
        <taxon>Anthemideae</taxon>
        <taxon>Anthemidinae</taxon>
        <taxon>Tanacetum</taxon>
    </lineage>
</organism>
<dbReference type="AlphaFoldDB" id="A0A699HMQ6"/>
<dbReference type="EMBL" id="BKCJ010183642">
    <property type="protein sequence ID" value="GEY49838.1"/>
    <property type="molecule type" value="Genomic_DNA"/>
</dbReference>